<dbReference type="PRINTS" id="PR00033">
    <property type="entry name" value="HTHASNC"/>
</dbReference>
<dbReference type="InterPro" id="IPR011008">
    <property type="entry name" value="Dimeric_a/b-barrel"/>
</dbReference>
<keyword evidence="3" id="KW-0804">Transcription</keyword>
<dbReference type="RefSeq" id="WP_005814334.1">
    <property type="nucleotide sequence ID" value="NZ_CABKQQ010000051.1"/>
</dbReference>
<protein>
    <submittedName>
        <fullName evidence="5 6">Transcriptional regulator</fullName>
    </submittedName>
</protein>
<dbReference type="Gene3D" id="1.10.10.10">
    <property type="entry name" value="Winged helix-like DNA-binding domain superfamily/Winged helix DNA-binding domain"/>
    <property type="match status" value="1"/>
</dbReference>
<keyword evidence="2" id="KW-0238">DNA-binding</keyword>
<feature type="domain" description="HTH asnC-type" evidence="4">
    <location>
        <begin position="3"/>
        <end position="64"/>
    </location>
</feature>
<proteinExistence type="predicted"/>
<dbReference type="PANTHER" id="PTHR30154:SF53">
    <property type="entry name" value="HTH-TYPE TRANSCRIPTIONAL REGULATOR LRPC"/>
    <property type="match status" value="1"/>
</dbReference>
<evidence type="ECO:0000256" key="1">
    <source>
        <dbReference type="ARBA" id="ARBA00023015"/>
    </source>
</evidence>
<reference evidence="5" key="1">
    <citation type="submission" date="2014-07" db="EMBL/GenBank/DDBJ databases">
        <authorList>
            <person name="Hornung V.Bastian."/>
        </authorList>
    </citation>
    <scope>NUCLEOTIDE SEQUENCE</scope>
    <source>
        <strain evidence="5">PCE-S</strain>
    </source>
</reference>
<evidence type="ECO:0000313" key="7">
    <source>
        <dbReference type="Proteomes" id="UP000054623"/>
    </source>
</evidence>
<gene>
    <name evidence="6" type="ORF">AT727_07590</name>
    <name evidence="5" type="ORF">DPCES_1154</name>
</gene>
<dbReference type="Pfam" id="PF13404">
    <property type="entry name" value="HTH_AsnC-type"/>
    <property type="match status" value="1"/>
</dbReference>
<sequence length="147" mass="17037">MKIDEVDMRILHELQTDSRLSIRELSKRVNLSPPSVTERVRRLEEHNIIEGYTIRLNKKKLGCAIDCIVEVTMKDGQYETFKEFMKNYEYSEWCYRIAGAACFIVKLSVPSLADIEHFINAISSYALTETSIVFSQVDVNDRIINLL</sequence>
<dbReference type="Gene3D" id="3.30.70.920">
    <property type="match status" value="1"/>
</dbReference>
<accession>A0A098AZI9</accession>
<name>A0A098AZI9_DESHA</name>
<dbReference type="FunFam" id="1.10.10.10:FF:000186">
    <property type="entry name" value="AsnC family transcriptional regulator"/>
    <property type="match status" value="1"/>
</dbReference>
<dbReference type="SUPFAM" id="SSF46785">
    <property type="entry name" value="Winged helix' DNA-binding domain"/>
    <property type="match status" value="1"/>
</dbReference>
<dbReference type="InterPro" id="IPR036390">
    <property type="entry name" value="WH_DNA-bd_sf"/>
</dbReference>
<dbReference type="GO" id="GO:0005829">
    <property type="term" value="C:cytosol"/>
    <property type="evidence" value="ECO:0007669"/>
    <property type="project" value="TreeGrafter"/>
</dbReference>
<evidence type="ECO:0000256" key="3">
    <source>
        <dbReference type="ARBA" id="ARBA00023163"/>
    </source>
</evidence>
<dbReference type="Proteomes" id="UP000054623">
    <property type="component" value="Unassembled WGS sequence"/>
</dbReference>
<dbReference type="OrthoDB" id="66249at2"/>
<evidence type="ECO:0000313" key="5">
    <source>
        <dbReference type="EMBL" id="CDX01041.1"/>
    </source>
</evidence>
<keyword evidence="1" id="KW-0805">Transcription regulation</keyword>
<dbReference type="SMART" id="SM00344">
    <property type="entry name" value="HTH_ASNC"/>
    <property type="match status" value="1"/>
</dbReference>
<dbReference type="PROSITE" id="PS50956">
    <property type="entry name" value="HTH_ASNC_2"/>
    <property type="match status" value="1"/>
</dbReference>
<dbReference type="GO" id="GO:0043565">
    <property type="term" value="F:sequence-specific DNA binding"/>
    <property type="evidence" value="ECO:0007669"/>
    <property type="project" value="InterPro"/>
</dbReference>
<dbReference type="InterPro" id="IPR000485">
    <property type="entry name" value="AsnC-type_HTH_dom"/>
</dbReference>
<dbReference type="InterPro" id="IPR011991">
    <property type="entry name" value="ArsR-like_HTH"/>
</dbReference>
<organism evidence="5">
    <name type="scientific">Desulfitobacterium hafniense</name>
    <name type="common">Desulfitobacterium frappieri</name>
    <dbReference type="NCBI Taxonomy" id="49338"/>
    <lineage>
        <taxon>Bacteria</taxon>
        <taxon>Bacillati</taxon>
        <taxon>Bacillota</taxon>
        <taxon>Clostridia</taxon>
        <taxon>Eubacteriales</taxon>
        <taxon>Desulfitobacteriaceae</taxon>
        <taxon>Desulfitobacterium</taxon>
    </lineage>
</organism>
<dbReference type="GO" id="GO:0043200">
    <property type="term" value="P:response to amino acid"/>
    <property type="evidence" value="ECO:0007669"/>
    <property type="project" value="TreeGrafter"/>
</dbReference>
<dbReference type="PATRIC" id="fig|49338.4.peg.1250"/>
<dbReference type="EMBL" id="LOCK01000039">
    <property type="protein sequence ID" value="KTE90446.1"/>
    <property type="molecule type" value="Genomic_DNA"/>
</dbReference>
<dbReference type="EMBL" id="LK996017">
    <property type="protein sequence ID" value="CDX01041.1"/>
    <property type="molecule type" value="Genomic_DNA"/>
</dbReference>
<dbReference type="CDD" id="cd00090">
    <property type="entry name" value="HTH_ARSR"/>
    <property type="match status" value="1"/>
</dbReference>
<evidence type="ECO:0000256" key="2">
    <source>
        <dbReference type="ARBA" id="ARBA00023125"/>
    </source>
</evidence>
<dbReference type="InterPro" id="IPR019887">
    <property type="entry name" value="Tscrpt_reg_AsnC/Lrp_C"/>
</dbReference>
<dbReference type="AlphaFoldDB" id="A0A098AZI9"/>
<evidence type="ECO:0000313" key="6">
    <source>
        <dbReference type="EMBL" id="KTE90446.1"/>
    </source>
</evidence>
<dbReference type="SUPFAM" id="SSF54909">
    <property type="entry name" value="Dimeric alpha+beta barrel"/>
    <property type="match status" value="1"/>
</dbReference>
<dbReference type="InterPro" id="IPR019888">
    <property type="entry name" value="Tscrpt_reg_AsnC-like"/>
</dbReference>
<dbReference type="Pfam" id="PF01037">
    <property type="entry name" value="AsnC_trans_reg"/>
    <property type="match status" value="1"/>
</dbReference>
<dbReference type="InterPro" id="IPR036388">
    <property type="entry name" value="WH-like_DNA-bd_sf"/>
</dbReference>
<dbReference type="PANTHER" id="PTHR30154">
    <property type="entry name" value="LEUCINE-RESPONSIVE REGULATORY PROTEIN"/>
    <property type="match status" value="1"/>
</dbReference>
<evidence type="ECO:0000259" key="4">
    <source>
        <dbReference type="PROSITE" id="PS50956"/>
    </source>
</evidence>
<reference evidence="6 7" key="2">
    <citation type="submission" date="2015-12" db="EMBL/GenBank/DDBJ databases">
        <title>Draft Genome Sequence of Desulfitobacterium hafniense Strain DH, a Sulfate-reducing Bacterium Isolated from Paddy Soils.</title>
        <authorList>
            <person name="Bao P."/>
            <person name="Zhang X."/>
            <person name="Li G."/>
        </authorList>
    </citation>
    <scope>NUCLEOTIDE SEQUENCE [LARGE SCALE GENOMIC DNA]</scope>
    <source>
        <strain evidence="6 7">DH</strain>
    </source>
</reference>